<dbReference type="PANTHER" id="PTHR31623:SF118">
    <property type="entry name" value="BAHD ACYLTRANSFERASE"/>
    <property type="match status" value="1"/>
</dbReference>
<gene>
    <name evidence="4" type="ORF">O6P43_023904</name>
</gene>
<reference evidence="4" key="1">
    <citation type="journal article" date="2023" name="Science">
        <title>Elucidation of the pathway for biosynthesis of saponin adjuvants from the soapbark tree.</title>
        <authorList>
            <person name="Reed J."/>
            <person name="Orme A."/>
            <person name="El-Demerdash A."/>
            <person name="Owen C."/>
            <person name="Martin L.B.B."/>
            <person name="Misra R.C."/>
            <person name="Kikuchi S."/>
            <person name="Rejzek M."/>
            <person name="Martin A.C."/>
            <person name="Harkess A."/>
            <person name="Leebens-Mack J."/>
            <person name="Louveau T."/>
            <person name="Stephenson M.J."/>
            <person name="Osbourn A."/>
        </authorList>
    </citation>
    <scope>NUCLEOTIDE SEQUENCE</scope>
    <source>
        <strain evidence="4">S10</strain>
    </source>
</reference>
<dbReference type="EMBL" id="JARAOO010000009">
    <property type="protein sequence ID" value="KAJ7957624.1"/>
    <property type="molecule type" value="Genomic_DNA"/>
</dbReference>
<keyword evidence="3" id="KW-0012">Acyltransferase</keyword>
<organism evidence="4 5">
    <name type="scientific">Quillaja saponaria</name>
    <name type="common">Soap bark tree</name>
    <dbReference type="NCBI Taxonomy" id="32244"/>
    <lineage>
        <taxon>Eukaryota</taxon>
        <taxon>Viridiplantae</taxon>
        <taxon>Streptophyta</taxon>
        <taxon>Embryophyta</taxon>
        <taxon>Tracheophyta</taxon>
        <taxon>Spermatophyta</taxon>
        <taxon>Magnoliopsida</taxon>
        <taxon>eudicotyledons</taxon>
        <taxon>Gunneridae</taxon>
        <taxon>Pentapetalae</taxon>
        <taxon>rosids</taxon>
        <taxon>fabids</taxon>
        <taxon>Fabales</taxon>
        <taxon>Quillajaceae</taxon>
        <taxon>Quillaja</taxon>
    </lineage>
</organism>
<dbReference type="Gene3D" id="3.30.559.10">
    <property type="entry name" value="Chloramphenicol acetyltransferase-like domain"/>
    <property type="match status" value="1"/>
</dbReference>
<evidence type="ECO:0000256" key="3">
    <source>
        <dbReference type="ARBA" id="ARBA00023315"/>
    </source>
</evidence>
<evidence type="ECO:0000313" key="5">
    <source>
        <dbReference type="Proteomes" id="UP001163823"/>
    </source>
</evidence>
<evidence type="ECO:0000256" key="1">
    <source>
        <dbReference type="ARBA" id="ARBA00009861"/>
    </source>
</evidence>
<dbReference type="InterPro" id="IPR023213">
    <property type="entry name" value="CAT-like_dom_sf"/>
</dbReference>
<comment type="caution">
    <text evidence="4">The sequence shown here is derived from an EMBL/GenBank/DDBJ whole genome shotgun (WGS) entry which is preliminary data.</text>
</comment>
<proteinExistence type="inferred from homology"/>
<evidence type="ECO:0000256" key="2">
    <source>
        <dbReference type="ARBA" id="ARBA00022679"/>
    </source>
</evidence>
<name>A0AAD7LG88_QUISA</name>
<dbReference type="PANTHER" id="PTHR31623">
    <property type="entry name" value="F21J9.9"/>
    <property type="match status" value="1"/>
</dbReference>
<dbReference type="GO" id="GO:0016746">
    <property type="term" value="F:acyltransferase activity"/>
    <property type="evidence" value="ECO:0007669"/>
    <property type="project" value="UniProtKB-KW"/>
</dbReference>
<dbReference type="Pfam" id="PF02458">
    <property type="entry name" value="Transferase"/>
    <property type="match status" value="1"/>
</dbReference>
<comment type="similarity">
    <text evidence="1">Belongs to the plant acyltransferase family.</text>
</comment>
<keyword evidence="5" id="KW-1185">Reference proteome</keyword>
<dbReference type="Proteomes" id="UP001163823">
    <property type="component" value="Chromosome 9"/>
</dbReference>
<accession>A0AAD7LG88</accession>
<evidence type="ECO:0000313" key="4">
    <source>
        <dbReference type="EMBL" id="KAJ7957624.1"/>
    </source>
</evidence>
<dbReference type="KEGG" id="qsa:O6P43_023904"/>
<dbReference type="AlphaFoldDB" id="A0AAD7LG88"/>
<protein>
    <submittedName>
        <fullName evidence="4">Vinorine synthase-like</fullName>
    </submittedName>
</protein>
<keyword evidence="2" id="KW-0808">Transferase</keyword>
<sequence length="160" mass="18660">MIPSLPEKSVGNMIWNFMVYTKENSEVELHDLVRKQKEALMELCNKYVENFSGEKWFSLIMESMEELRPMYCDENQVYQFSSWCRLPLYEIEFGWGKPIWVSTIGCEYKNSIVLMDTRNGDGIEAFVSLEEKDMAIFECDKEILSYAFLNPSVPLTCSGL</sequence>